<dbReference type="GeneID" id="59336663"/>
<reference evidence="1 2" key="1">
    <citation type="journal article" date="2020" name="Genomics">
        <title>Complete, high-quality genomes from long-read metagenomic sequencing of two wolf lichen thalli reveals enigmatic genome architecture.</title>
        <authorList>
            <person name="McKenzie S.K."/>
            <person name="Walston R.F."/>
            <person name="Allen J.L."/>
        </authorList>
    </citation>
    <scope>NUCLEOTIDE SEQUENCE [LARGE SCALE GENOMIC DNA]</scope>
    <source>
        <strain evidence="1">WasteWater1</strain>
    </source>
</reference>
<accession>A0A8H6CNV7</accession>
<gene>
    <name evidence="1" type="ORF">HO133_008266</name>
</gene>
<dbReference type="Proteomes" id="UP000593566">
    <property type="component" value="Unassembled WGS sequence"/>
</dbReference>
<dbReference type="EMBL" id="JACCJB010000005">
    <property type="protein sequence ID" value="KAF6226825.1"/>
    <property type="molecule type" value="Genomic_DNA"/>
</dbReference>
<dbReference type="RefSeq" id="XP_037155134.1">
    <property type="nucleotide sequence ID" value="XM_037299133.1"/>
</dbReference>
<name>A0A8H6CNV7_9LECA</name>
<comment type="caution">
    <text evidence="1">The sequence shown here is derived from an EMBL/GenBank/DDBJ whole genome shotgun (WGS) entry which is preliminary data.</text>
</comment>
<organism evidence="1 2">
    <name type="scientific">Letharia lupina</name>
    <dbReference type="NCBI Taxonomy" id="560253"/>
    <lineage>
        <taxon>Eukaryota</taxon>
        <taxon>Fungi</taxon>
        <taxon>Dikarya</taxon>
        <taxon>Ascomycota</taxon>
        <taxon>Pezizomycotina</taxon>
        <taxon>Lecanoromycetes</taxon>
        <taxon>OSLEUM clade</taxon>
        <taxon>Lecanoromycetidae</taxon>
        <taxon>Lecanorales</taxon>
        <taxon>Lecanorineae</taxon>
        <taxon>Parmeliaceae</taxon>
        <taxon>Letharia</taxon>
    </lineage>
</organism>
<evidence type="ECO:0000313" key="2">
    <source>
        <dbReference type="Proteomes" id="UP000593566"/>
    </source>
</evidence>
<sequence>MLVVVGLDVCSTALDFEVLVVVDLVELDGVNLEKDEADDAATNTCVLAVVAWVVLFAALGLELVGTRELETVVTVFALDETKVMEAEVEIAGAKEETVRDEANATAALVLVGEDFATNKGCRVSKNDLKDDAVEEERLLPDGLENPIEEAPEVLDAVLEEKTLEVKLELDCARAGLAIAAKKTMMAKILMTAKANVSDALGLRAF</sequence>
<protein>
    <submittedName>
        <fullName evidence="1">Uncharacterized protein</fullName>
    </submittedName>
</protein>
<keyword evidence="2" id="KW-1185">Reference proteome</keyword>
<proteinExistence type="predicted"/>
<dbReference type="AlphaFoldDB" id="A0A8H6CNV7"/>
<evidence type="ECO:0000313" key="1">
    <source>
        <dbReference type="EMBL" id="KAF6226825.1"/>
    </source>
</evidence>